<evidence type="ECO:0000313" key="2">
    <source>
        <dbReference type="WBParaSite" id="ACAC_0001444001-mRNA-1"/>
    </source>
</evidence>
<accession>A0A0K0DRQ1</accession>
<sequence length="75" mass="8301">MMPGGETIGETIGERPEDLELRRTSLGPDLMHTLTTRHGDCFLLCTYNARTFSTDADLQALLVAADRIKFHVIAP</sequence>
<organism evidence="1 2">
    <name type="scientific">Angiostrongylus cantonensis</name>
    <name type="common">Rat lungworm</name>
    <dbReference type="NCBI Taxonomy" id="6313"/>
    <lineage>
        <taxon>Eukaryota</taxon>
        <taxon>Metazoa</taxon>
        <taxon>Ecdysozoa</taxon>
        <taxon>Nematoda</taxon>
        <taxon>Chromadorea</taxon>
        <taxon>Rhabditida</taxon>
        <taxon>Rhabditina</taxon>
        <taxon>Rhabditomorpha</taxon>
        <taxon>Strongyloidea</taxon>
        <taxon>Metastrongylidae</taxon>
        <taxon>Angiostrongylus</taxon>
    </lineage>
</organism>
<protein>
    <submittedName>
        <fullName evidence="2">DUF4478 domain-containing protein</fullName>
    </submittedName>
</protein>
<dbReference type="WBParaSite" id="ACAC_0001444001-mRNA-1">
    <property type="protein sequence ID" value="ACAC_0001444001-mRNA-1"/>
    <property type="gene ID" value="ACAC_0001444001"/>
</dbReference>
<dbReference type="STRING" id="6313.A0A0K0DRQ1"/>
<dbReference type="AlphaFoldDB" id="A0A0K0DRQ1"/>
<proteinExistence type="predicted"/>
<keyword evidence="1" id="KW-1185">Reference proteome</keyword>
<reference evidence="1" key="1">
    <citation type="submission" date="2012-09" db="EMBL/GenBank/DDBJ databases">
        <authorList>
            <person name="Martin A.A."/>
        </authorList>
    </citation>
    <scope>NUCLEOTIDE SEQUENCE</scope>
</reference>
<name>A0A0K0DRQ1_ANGCA</name>
<evidence type="ECO:0000313" key="1">
    <source>
        <dbReference type="Proteomes" id="UP000035642"/>
    </source>
</evidence>
<dbReference type="Proteomes" id="UP000035642">
    <property type="component" value="Unassembled WGS sequence"/>
</dbReference>
<reference evidence="2" key="2">
    <citation type="submission" date="2017-02" db="UniProtKB">
        <authorList>
            <consortium name="WormBaseParasite"/>
        </authorList>
    </citation>
    <scope>IDENTIFICATION</scope>
</reference>